<dbReference type="Gene3D" id="1.20.1740.10">
    <property type="entry name" value="Amino acid/polyamine transporter I"/>
    <property type="match status" value="1"/>
</dbReference>
<dbReference type="EMBL" id="JBHLVF010000009">
    <property type="protein sequence ID" value="MFC0390719.1"/>
    <property type="molecule type" value="Genomic_DNA"/>
</dbReference>
<evidence type="ECO:0000256" key="7">
    <source>
        <dbReference type="ARBA" id="ARBA00023136"/>
    </source>
</evidence>
<dbReference type="Proteomes" id="UP001589818">
    <property type="component" value="Unassembled WGS sequence"/>
</dbReference>
<comment type="similarity">
    <text evidence="2">Belongs to the amino acid-polyamine-organocation (APC) superfamily. Spore germination protein (SGP) (TC 2.A.3.9) family.</text>
</comment>
<evidence type="ECO:0000256" key="8">
    <source>
        <dbReference type="SAM" id="Phobius"/>
    </source>
</evidence>
<evidence type="ECO:0000256" key="5">
    <source>
        <dbReference type="ARBA" id="ARBA00022692"/>
    </source>
</evidence>
<feature type="transmembrane region" description="Helical" evidence="8">
    <location>
        <begin position="335"/>
        <end position="356"/>
    </location>
</feature>
<organism evidence="9 10">
    <name type="scientific">Paenibacillus mendelii</name>
    <dbReference type="NCBI Taxonomy" id="206163"/>
    <lineage>
        <taxon>Bacteria</taxon>
        <taxon>Bacillati</taxon>
        <taxon>Bacillota</taxon>
        <taxon>Bacilli</taxon>
        <taxon>Bacillales</taxon>
        <taxon>Paenibacillaceae</taxon>
        <taxon>Paenibacillus</taxon>
    </lineage>
</organism>
<dbReference type="NCBIfam" id="TIGR00912">
    <property type="entry name" value="2A0309"/>
    <property type="match status" value="1"/>
</dbReference>
<evidence type="ECO:0000256" key="1">
    <source>
        <dbReference type="ARBA" id="ARBA00004141"/>
    </source>
</evidence>
<keyword evidence="6 8" id="KW-1133">Transmembrane helix</keyword>
<comment type="caution">
    <text evidence="9">The sequence shown here is derived from an EMBL/GenBank/DDBJ whole genome shotgun (WGS) entry which is preliminary data.</text>
</comment>
<feature type="transmembrane region" description="Helical" evidence="8">
    <location>
        <begin position="184"/>
        <end position="207"/>
    </location>
</feature>
<evidence type="ECO:0000256" key="3">
    <source>
        <dbReference type="ARBA" id="ARBA00022448"/>
    </source>
</evidence>
<keyword evidence="10" id="KW-1185">Reference proteome</keyword>
<feature type="transmembrane region" description="Helical" evidence="8">
    <location>
        <begin position="269"/>
        <end position="293"/>
    </location>
</feature>
<protein>
    <submittedName>
        <fullName evidence="9">Endospore germination permease</fullName>
    </submittedName>
</protein>
<feature type="transmembrane region" description="Helical" evidence="8">
    <location>
        <begin position="81"/>
        <end position="101"/>
    </location>
</feature>
<reference evidence="9 10" key="1">
    <citation type="submission" date="2024-09" db="EMBL/GenBank/DDBJ databases">
        <authorList>
            <person name="Sun Q."/>
            <person name="Mori K."/>
        </authorList>
    </citation>
    <scope>NUCLEOTIDE SEQUENCE [LARGE SCALE GENOMIC DNA]</scope>
    <source>
        <strain evidence="9 10">CCM 4839</strain>
    </source>
</reference>
<feature type="transmembrane region" description="Helical" evidence="8">
    <location>
        <begin position="12"/>
        <end position="34"/>
    </location>
</feature>
<evidence type="ECO:0000313" key="9">
    <source>
        <dbReference type="EMBL" id="MFC0390719.1"/>
    </source>
</evidence>
<dbReference type="RefSeq" id="WP_204821050.1">
    <property type="nucleotide sequence ID" value="NZ_JANHOF010000009.1"/>
</dbReference>
<feature type="transmembrane region" description="Helical" evidence="8">
    <location>
        <begin position="40"/>
        <end position="61"/>
    </location>
</feature>
<keyword evidence="3" id="KW-0813">Transport</keyword>
<dbReference type="PANTHER" id="PTHR34975:SF2">
    <property type="entry name" value="SPORE GERMINATION PROTEIN A2"/>
    <property type="match status" value="1"/>
</dbReference>
<sequence length="368" mass="41402">MIEKGKISAFQMGVMMYPTIFATAILSLPSIIAVQAGRDMWLSPIWASTIGFLAVCIAYQLHKLYPKETIVEYSVHLVGRIVGKIMGLMFIFFYMHLNGFIIREYGEFVVGNFFVKTPIIVVIGSMVIVCAFAVRGGVEVLGRCAQIFVPIVIILILLIVFLLSPDLKPIQIYPIMEHGVKPSLMGAVVPSDWFSEFIVISFLLPYLTDREKGMKWGMISVFAVMLTMVLSNMTALFLFGINTVGFRYPVMVAARYISLANFLEHLESIVMAIWIVGAFVKISVFYYVIVLGTAQWLKLTDYRPIVWPVGFLLVLFSVWVAPNVQEMTRVVGTSIPFYLLSMQVAVPTLLLFIAFIQKKFRKKGRAKG</sequence>
<keyword evidence="7 8" id="KW-0472">Membrane</keyword>
<feature type="transmembrane region" description="Helical" evidence="8">
    <location>
        <begin position="113"/>
        <end position="134"/>
    </location>
</feature>
<evidence type="ECO:0000256" key="4">
    <source>
        <dbReference type="ARBA" id="ARBA00022544"/>
    </source>
</evidence>
<keyword evidence="4" id="KW-0309">Germination</keyword>
<evidence type="ECO:0000256" key="2">
    <source>
        <dbReference type="ARBA" id="ARBA00007998"/>
    </source>
</evidence>
<dbReference type="Pfam" id="PF03845">
    <property type="entry name" value="Spore_permease"/>
    <property type="match status" value="1"/>
</dbReference>
<comment type="subcellular location">
    <subcellularLocation>
        <location evidence="1">Membrane</location>
        <topology evidence="1">Multi-pass membrane protein</topology>
    </subcellularLocation>
</comment>
<dbReference type="PANTHER" id="PTHR34975">
    <property type="entry name" value="SPORE GERMINATION PROTEIN A2"/>
    <property type="match status" value="1"/>
</dbReference>
<gene>
    <name evidence="9" type="ORF">ACFFJ8_04940</name>
</gene>
<evidence type="ECO:0000256" key="6">
    <source>
        <dbReference type="ARBA" id="ARBA00022989"/>
    </source>
</evidence>
<evidence type="ECO:0000313" key="10">
    <source>
        <dbReference type="Proteomes" id="UP001589818"/>
    </source>
</evidence>
<name>A0ABV6J5F9_9BACL</name>
<proteinExistence type="inferred from homology"/>
<feature type="transmembrane region" description="Helical" evidence="8">
    <location>
        <begin position="219"/>
        <end position="241"/>
    </location>
</feature>
<dbReference type="InterPro" id="IPR004761">
    <property type="entry name" value="Spore_GerAB"/>
</dbReference>
<feature type="transmembrane region" description="Helical" evidence="8">
    <location>
        <begin position="146"/>
        <end position="164"/>
    </location>
</feature>
<keyword evidence="5 8" id="KW-0812">Transmembrane</keyword>
<feature type="transmembrane region" description="Helical" evidence="8">
    <location>
        <begin position="305"/>
        <end position="323"/>
    </location>
</feature>
<accession>A0ABV6J5F9</accession>